<evidence type="ECO:0000256" key="6">
    <source>
        <dbReference type="RuleBase" id="RU003930"/>
    </source>
</evidence>
<feature type="domain" description="Large ribosomal subunit protein uL5 N-terminal" evidence="7">
    <location>
        <begin position="25"/>
        <end position="80"/>
    </location>
</feature>
<dbReference type="InterPro" id="IPR031309">
    <property type="entry name" value="Ribosomal_uL5_C"/>
</dbReference>
<keyword evidence="5" id="KW-0820">tRNA-binding</keyword>
<evidence type="ECO:0000259" key="8">
    <source>
        <dbReference type="Pfam" id="PF00673"/>
    </source>
</evidence>
<dbReference type="Proteomes" id="UP000231426">
    <property type="component" value="Unassembled WGS sequence"/>
</dbReference>
<dbReference type="SUPFAM" id="SSF55282">
    <property type="entry name" value="RL5-like"/>
    <property type="match status" value="1"/>
</dbReference>
<dbReference type="NCBIfam" id="NF000585">
    <property type="entry name" value="PRK00010.1"/>
    <property type="match status" value="1"/>
</dbReference>
<dbReference type="Pfam" id="PF00673">
    <property type="entry name" value="Ribosomal_L5_C"/>
    <property type="match status" value="1"/>
</dbReference>
<dbReference type="FunFam" id="3.30.1440.10:FF:000001">
    <property type="entry name" value="50S ribosomal protein L5"/>
    <property type="match status" value="1"/>
</dbReference>
<dbReference type="GO" id="GO:0005840">
    <property type="term" value="C:ribosome"/>
    <property type="evidence" value="ECO:0007669"/>
    <property type="project" value="UniProtKB-KW"/>
</dbReference>
<dbReference type="GO" id="GO:0000049">
    <property type="term" value="F:tRNA binding"/>
    <property type="evidence" value="ECO:0007669"/>
    <property type="project" value="UniProtKB-UniRule"/>
</dbReference>
<comment type="subunit">
    <text evidence="5">Part of the 50S ribosomal subunit; part of the 5S rRNA/L5/L18/L25 subcomplex. Contacts the 5S rRNA and the P site tRNA. Forms a bridge to the 30S subunit in the 70S ribosome.</text>
</comment>
<dbReference type="EMBL" id="PFBV01000003">
    <property type="protein sequence ID" value="PIT88694.1"/>
    <property type="molecule type" value="Genomic_DNA"/>
</dbReference>
<reference evidence="10" key="1">
    <citation type="submission" date="2017-09" db="EMBL/GenBank/DDBJ databases">
        <title>Depth-based differentiation of microbial function through sediment-hosted aquifers and enrichment of novel symbionts in the deep terrestrial subsurface.</title>
        <authorList>
            <person name="Probst A.J."/>
            <person name="Ladd B."/>
            <person name="Jarett J.K."/>
            <person name="Geller-Mcgrath D.E."/>
            <person name="Sieber C.M.K."/>
            <person name="Emerson J.B."/>
            <person name="Anantharaman K."/>
            <person name="Thomas B.C."/>
            <person name="Malmstrom R."/>
            <person name="Stieglmeier M."/>
            <person name="Klingl A."/>
            <person name="Woyke T."/>
            <person name="Ryan C.M."/>
            <person name="Banfield J.F."/>
        </authorList>
    </citation>
    <scope>NUCLEOTIDE SEQUENCE [LARGE SCALE GENOMIC DNA]</scope>
</reference>
<evidence type="ECO:0000256" key="2">
    <source>
        <dbReference type="ARBA" id="ARBA00022980"/>
    </source>
</evidence>
<protein>
    <recommendedName>
        <fullName evidence="4 5">Large ribosomal subunit protein uL5</fullName>
    </recommendedName>
</protein>
<dbReference type="GO" id="GO:1990904">
    <property type="term" value="C:ribonucleoprotein complex"/>
    <property type="evidence" value="ECO:0007669"/>
    <property type="project" value="UniProtKB-KW"/>
</dbReference>
<dbReference type="PROSITE" id="PS00358">
    <property type="entry name" value="RIBOSOMAL_L5"/>
    <property type="match status" value="1"/>
</dbReference>
<sequence>MNNLYEKYKKEVVPALMKEMGYKSLMEVPKIKKVVINVGVGRFLKEPNYIENVEKNLVKITGQKTVRTKAKKAISNFKIREGMEIGVVVTMRGPRMYYFLEKLLNVTFPRMRDFHGISDKGFDKQGNFTIGFKENMSFPEIKSGELDKSHGMEITINSTTKSAQEGRALLTHLGFPFVK</sequence>
<comment type="function">
    <text evidence="5">This is 1 of the proteins that bind and probably mediate the attachment of the 5S RNA into the large ribosomal subunit, where it forms part of the central protuberance. In the 70S ribosome it contacts protein S13 of the 30S subunit (bridge B1b), connecting the 2 subunits; this bridge is implicated in subunit movement. Contacts the P site tRNA; the 5S rRNA and some of its associated proteins might help stabilize positioning of ribosome-bound tRNAs.</text>
</comment>
<evidence type="ECO:0000313" key="10">
    <source>
        <dbReference type="Proteomes" id="UP000231426"/>
    </source>
</evidence>
<evidence type="ECO:0000259" key="7">
    <source>
        <dbReference type="Pfam" id="PF00281"/>
    </source>
</evidence>
<evidence type="ECO:0000256" key="1">
    <source>
        <dbReference type="ARBA" id="ARBA00008553"/>
    </source>
</evidence>
<keyword evidence="5" id="KW-0699">rRNA-binding</keyword>
<dbReference type="AlphaFoldDB" id="A0A2M6W7D8"/>
<feature type="domain" description="Large ribosomal subunit protein uL5 C-terminal" evidence="8">
    <location>
        <begin position="84"/>
        <end position="177"/>
    </location>
</feature>
<evidence type="ECO:0000256" key="5">
    <source>
        <dbReference type="HAMAP-Rule" id="MF_01333"/>
    </source>
</evidence>
<keyword evidence="3 5" id="KW-0687">Ribonucleoprotein</keyword>
<dbReference type="PIRSF" id="PIRSF002161">
    <property type="entry name" value="Ribosomal_L5"/>
    <property type="match status" value="1"/>
</dbReference>
<comment type="caution">
    <text evidence="9">The sequence shown here is derived from an EMBL/GenBank/DDBJ whole genome shotgun (WGS) entry which is preliminary data.</text>
</comment>
<proteinExistence type="inferred from homology"/>
<dbReference type="Pfam" id="PF00281">
    <property type="entry name" value="Ribosomal_L5"/>
    <property type="match status" value="1"/>
</dbReference>
<dbReference type="GO" id="GO:0003735">
    <property type="term" value="F:structural constituent of ribosome"/>
    <property type="evidence" value="ECO:0007669"/>
    <property type="project" value="InterPro"/>
</dbReference>
<evidence type="ECO:0000313" key="9">
    <source>
        <dbReference type="EMBL" id="PIT88694.1"/>
    </source>
</evidence>
<dbReference type="InterPro" id="IPR020930">
    <property type="entry name" value="Ribosomal_uL5_bac-type"/>
</dbReference>
<evidence type="ECO:0000256" key="4">
    <source>
        <dbReference type="ARBA" id="ARBA00035245"/>
    </source>
</evidence>
<dbReference type="InterPro" id="IPR002132">
    <property type="entry name" value="Ribosomal_uL5"/>
</dbReference>
<dbReference type="InterPro" id="IPR022803">
    <property type="entry name" value="Ribosomal_uL5_dom_sf"/>
</dbReference>
<dbReference type="Gene3D" id="3.30.1440.10">
    <property type="match status" value="1"/>
</dbReference>
<keyword evidence="5" id="KW-0694">RNA-binding</keyword>
<dbReference type="GO" id="GO:0019843">
    <property type="term" value="F:rRNA binding"/>
    <property type="evidence" value="ECO:0007669"/>
    <property type="project" value="UniProtKB-UniRule"/>
</dbReference>
<keyword evidence="2 5" id="KW-0689">Ribosomal protein</keyword>
<dbReference type="InterPro" id="IPR031310">
    <property type="entry name" value="Ribosomal_uL5_N"/>
</dbReference>
<dbReference type="PANTHER" id="PTHR11994">
    <property type="entry name" value="60S RIBOSOMAL PROTEIN L11-RELATED"/>
    <property type="match status" value="1"/>
</dbReference>
<gene>
    <name evidence="5" type="primary">rplE</name>
    <name evidence="9" type="ORF">COU29_01560</name>
</gene>
<accession>A0A2M6W7D8</accession>
<dbReference type="GO" id="GO:0006412">
    <property type="term" value="P:translation"/>
    <property type="evidence" value="ECO:0007669"/>
    <property type="project" value="UniProtKB-UniRule"/>
</dbReference>
<dbReference type="InterPro" id="IPR020929">
    <property type="entry name" value="Ribosomal_uL5_CS"/>
</dbReference>
<dbReference type="HAMAP" id="MF_01333_B">
    <property type="entry name" value="Ribosomal_uL5_B"/>
    <property type="match status" value="1"/>
</dbReference>
<name>A0A2M6W7D8_9BACT</name>
<organism evidence="9 10">
    <name type="scientific">Candidatus Magasanikbacteria bacterium CG10_big_fil_rev_8_21_14_0_10_36_32</name>
    <dbReference type="NCBI Taxonomy" id="1974646"/>
    <lineage>
        <taxon>Bacteria</taxon>
        <taxon>Candidatus Magasanikiibacteriota</taxon>
    </lineage>
</organism>
<evidence type="ECO:0000256" key="3">
    <source>
        <dbReference type="ARBA" id="ARBA00023274"/>
    </source>
</evidence>
<comment type="similarity">
    <text evidence="1 5 6">Belongs to the universal ribosomal protein uL5 family.</text>
</comment>